<dbReference type="STRING" id="546275.FUSPEROL_00977"/>
<dbReference type="Proteomes" id="UP000003748">
    <property type="component" value="Unassembled WGS sequence"/>
</dbReference>
<name>D4CUA2_9FUSO</name>
<gene>
    <name evidence="1" type="ORF">FUSPEROL_00977</name>
</gene>
<dbReference type="EMBL" id="ACJY01000051">
    <property type="protein sequence ID" value="EFE87053.1"/>
    <property type="molecule type" value="Genomic_DNA"/>
</dbReference>
<proteinExistence type="predicted"/>
<protein>
    <submittedName>
        <fullName evidence="1">Uncharacterized protein</fullName>
    </submittedName>
</protein>
<evidence type="ECO:0000313" key="1">
    <source>
        <dbReference type="EMBL" id="EFE87053.1"/>
    </source>
</evidence>
<reference evidence="1 2" key="1">
    <citation type="submission" date="2010-02" db="EMBL/GenBank/DDBJ databases">
        <authorList>
            <person name="Weinstock G."/>
            <person name="Sodergren E."/>
            <person name="Clifton S."/>
            <person name="Fulton L."/>
            <person name="Fulton B."/>
            <person name="Courtney L."/>
            <person name="Fronick C."/>
            <person name="Harrison M."/>
            <person name="Strong C."/>
            <person name="Farmer C."/>
            <person name="Delahaunty K."/>
            <person name="Markovic C."/>
            <person name="Hall O."/>
            <person name="Minx P."/>
            <person name="Tomlinson C."/>
            <person name="Mitreva M."/>
            <person name="Nelson J."/>
            <person name="Hou S."/>
            <person name="Wollam A."/>
            <person name="Pepin K.H."/>
            <person name="Johnson M."/>
            <person name="Bhonagiri V."/>
            <person name="Zhang X."/>
            <person name="Suruliraj S."/>
            <person name="Warren W."/>
            <person name="Chinwalla A."/>
            <person name="Mardis E.R."/>
            <person name="Wilson R.K."/>
        </authorList>
    </citation>
    <scope>NUCLEOTIDE SEQUENCE [LARGE SCALE GENOMIC DNA]</scope>
    <source>
        <strain evidence="1 2">ATCC 33693</strain>
    </source>
</reference>
<evidence type="ECO:0000313" key="2">
    <source>
        <dbReference type="Proteomes" id="UP000003748"/>
    </source>
</evidence>
<dbReference type="HOGENOM" id="CLU_441955_0_0_0"/>
<sequence>MNCSPLQTAEEKIKAAEIAFEIDYNNTWEHLFSAIDLNTFSNLSVPKYREHYKSHSTTIEEMTKTQLGYLKLLMKHMDFSVKRWKKILKLSNLLTIDLRKEYFKQLSYELTQMSDEEIIEIKNEIRSLIYRHRYFASSNWSMSENNILEYERLLDKIHINTSEYEYAYLFKNGPDYPLIHPVPYDRELNRNENEKAKEIIIKEKLLEFKNLGYDLSVLAKICTNDPYSTLGSYLAKYWNDGNWDYTTFKLLLGIQVSGQIALDYLRNFNYENYIDYKFIIEDLTNSGYSVDILANIYRIEAFRTKKIPLVTNASELIKKEFWKNYIRCDECNDSWALIECKKYSTLDLYLHQIHQIHYRKPLSAEKIFNCFDEIEKMPHLETDQMTSYYLKQLIRIIQDTYIDDPVKCNRIFHIEIFFMNLLEWEEMKCFHQMIKQSPEILAQLVAGVFKKDHVSIEDKSKEETYFHNMYMIYQKAHFCPAELNGKVDETNFEKWIKKYRELLIENDQESLFTSTLGRLFSFSPLSNDGYEPCKAVREMIEKYGDDEMINSYQVAVFNRRGVFNPSAGKEELKMAEKFKKTAEYLEANYPKTARIFYGLFERYEHDSKRERIDAENGW</sequence>
<dbReference type="eggNOG" id="COG3093">
    <property type="taxonomic scope" value="Bacteria"/>
</dbReference>
<accession>D4CUA2</accession>
<dbReference type="AlphaFoldDB" id="D4CUA2"/>
<organism evidence="1 2">
    <name type="scientific">Fusobacterium periodonticum ATCC 33693</name>
    <dbReference type="NCBI Taxonomy" id="546275"/>
    <lineage>
        <taxon>Bacteria</taxon>
        <taxon>Fusobacteriati</taxon>
        <taxon>Fusobacteriota</taxon>
        <taxon>Fusobacteriia</taxon>
        <taxon>Fusobacteriales</taxon>
        <taxon>Fusobacteriaceae</taxon>
        <taxon>Fusobacterium</taxon>
    </lineage>
</organism>
<comment type="caution">
    <text evidence="1">The sequence shown here is derived from an EMBL/GenBank/DDBJ whole genome shotgun (WGS) entry which is preliminary data.</text>
</comment>